<reference evidence="6" key="1">
    <citation type="journal article" date="2023" name="Insect Mol. Biol.">
        <title>Genome sequencing provides insights into the evolution of gene families encoding plant cell wall-degrading enzymes in longhorned beetles.</title>
        <authorList>
            <person name="Shin N.R."/>
            <person name="Okamura Y."/>
            <person name="Kirsch R."/>
            <person name="Pauchet Y."/>
        </authorList>
    </citation>
    <scope>NUCLEOTIDE SEQUENCE</scope>
    <source>
        <strain evidence="6">MMC_N1</strain>
    </source>
</reference>
<dbReference type="SUPFAM" id="SSF53383">
    <property type="entry name" value="PLP-dependent transferases"/>
    <property type="match status" value="1"/>
</dbReference>
<comment type="cofactor">
    <cofactor evidence="1 4">
        <name>pyridoxal 5'-phosphate</name>
        <dbReference type="ChEBI" id="CHEBI:597326"/>
    </cofactor>
</comment>
<dbReference type="Gene3D" id="3.40.640.10">
    <property type="entry name" value="Type I PLP-dependent aspartate aminotransferase-like (Major domain)"/>
    <property type="match status" value="1"/>
</dbReference>
<dbReference type="InterPro" id="IPR015422">
    <property type="entry name" value="PyrdxlP-dep_Trfase_small"/>
</dbReference>
<protein>
    <recommendedName>
        <fullName evidence="5">Aminotransferase class V domain-containing protein</fullName>
    </recommendedName>
</protein>
<dbReference type="PANTHER" id="PTHR21152:SF40">
    <property type="entry name" value="ALANINE--GLYOXYLATE AMINOTRANSFERASE"/>
    <property type="match status" value="1"/>
</dbReference>
<accession>A0ABQ9K5N6</accession>
<evidence type="ECO:0000313" key="7">
    <source>
        <dbReference type="Proteomes" id="UP001162164"/>
    </source>
</evidence>
<dbReference type="InterPro" id="IPR015421">
    <property type="entry name" value="PyrdxlP-dep_Trfase_major"/>
</dbReference>
<dbReference type="EMBL" id="JAPWTJ010000023">
    <property type="protein sequence ID" value="KAJ8984923.1"/>
    <property type="molecule type" value="Genomic_DNA"/>
</dbReference>
<feature type="domain" description="Aminotransferase class V" evidence="5">
    <location>
        <begin position="12"/>
        <end position="187"/>
    </location>
</feature>
<dbReference type="PROSITE" id="PS00595">
    <property type="entry name" value="AA_TRANSFER_CLASS_5"/>
    <property type="match status" value="1"/>
</dbReference>
<dbReference type="InterPro" id="IPR000192">
    <property type="entry name" value="Aminotrans_V_dom"/>
</dbReference>
<dbReference type="Gene3D" id="3.90.1150.10">
    <property type="entry name" value="Aspartate Aminotransferase, domain 1"/>
    <property type="match status" value="1"/>
</dbReference>
<evidence type="ECO:0000256" key="2">
    <source>
        <dbReference type="ARBA" id="ARBA00022898"/>
    </source>
</evidence>
<evidence type="ECO:0000256" key="1">
    <source>
        <dbReference type="ARBA" id="ARBA00001933"/>
    </source>
</evidence>
<evidence type="ECO:0000313" key="6">
    <source>
        <dbReference type="EMBL" id="KAJ8984923.1"/>
    </source>
</evidence>
<evidence type="ECO:0000259" key="5">
    <source>
        <dbReference type="Pfam" id="PF00266"/>
    </source>
</evidence>
<dbReference type="InterPro" id="IPR015424">
    <property type="entry name" value="PyrdxlP-dep_Trfase"/>
</dbReference>
<evidence type="ECO:0000256" key="3">
    <source>
        <dbReference type="RuleBase" id="RU004075"/>
    </source>
</evidence>
<keyword evidence="2" id="KW-0663">Pyridoxal phosphate</keyword>
<comment type="similarity">
    <text evidence="3">Belongs to the class-V pyridoxal-phosphate-dependent aminotransferase family.</text>
</comment>
<proteinExistence type="inferred from homology"/>
<evidence type="ECO:0000256" key="4">
    <source>
        <dbReference type="RuleBase" id="RU004504"/>
    </source>
</evidence>
<sequence>MAQTALGCDAATGFHINIVVICVFLSRHNCLLAVDAVVTIGAVPLFVDRWKIDAVCGGSQKGLGAPAGMSLLSFSPLAHKKLLRKKHPPPYIFDILSLADVWNCFGKPRKHHYTYGTPMLAAVRQALEEICEEGVENVWERTRLATDLFISKLDKLGMKHFIEKTRKTDCLEWFVLFYRKMHKIDIGFGIGPTANKAIRIGFLAQNAKSTVVEFFTEALEEAINYSREFCRINGAPEDESIEILMLAS</sequence>
<name>A0ABQ9K5N6_9CUCU</name>
<dbReference type="Proteomes" id="UP001162164">
    <property type="component" value="Unassembled WGS sequence"/>
</dbReference>
<comment type="caution">
    <text evidence="6">The sequence shown here is derived from an EMBL/GenBank/DDBJ whole genome shotgun (WGS) entry which is preliminary data.</text>
</comment>
<dbReference type="Pfam" id="PF00266">
    <property type="entry name" value="Aminotran_5"/>
    <property type="match status" value="1"/>
</dbReference>
<dbReference type="InterPro" id="IPR020578">
    <property type="entry name" value="Aminotrans_V_PyrdxlP_BS"/>
</dbReference>
<gene>
    <name evidence="6" type="ORF">NQ317_012169</name>
</gene>
<organism evidence="6 7">
    <name type="scientific">Molorchus minor</name>
    <dbReference type="NCBI Taxonomy" id="1323400"/>
    <lineage>
        <taxon>Eukaryota</taxon>
        <taxon>Metazoa</taxon>
        <taxon>Ecdysozoa</taxon>
        <taxon>Arthropoda</taxon>
        <taxon>Hexapoda</taxon>
        <taxon>Insecta</taxon>
        <taxon>Pterygota</taxon>
        <taxon>Neoptera</taxon>
        <taxon>Endopterygota</taxon>
        <taxon>Coleoptera</taxon>
        <taxon>Polyphaga</taxon>
        <taxon>Cucujiformia</taxon>
        <taxon>Chrysomeloidea</taxon>
        <taxon>Cerambycidae</taxon>
        <taxon>Lamiinae</taxon>
        <taxon>Monochamini</taxon>
        <taxon>Molorchus</taxon>
    </lineage>
</organism>
<keyword evidence="7" id="KW-1185">Reference proteome</keyword>
<dbReference type="PANTHER" id="PTHR21152">
    <property type="entry name" value="AMINOTRANSFERASE CLASS V"/>
    <property type="match status" value="1"/>
</dbReference>